<evidence type="ECO:0000256" key="5">
    <source>
        <dbReference type="ARBA" id="ARBA00022801"/>
    </source>
</evidence>
<feature type="transmembrane region" description="Helical" evidence="8">
    <location>
        <begin position="190"/>
        <end position="213"/>
    </location>
</feature>
<proteinExistence type="predicted"/>
<sequence length="277" mass="30181">MTETSGQNSPGKSASIAAAPPVGSLADMVAAGPEVSFRESFPPATLIKIGVLAALLVVAHLSQLEVLVRKWINDTDWTYGFAMPLFSIYLIYNRREELYATRRRRDLWNYVGLAIAVAALVAQPLCVYPIRNHWLMQICMVMVLFGIVLFMGGSKVIRVTWLPILFLLLALPISPGLYTKISLPLQETAAKGAVVILRVVGIDINSTASALTLTSREGLSRNLTVAEACNGMRLLTAFLALGVATAYLDDKPIWQRVILVISAVPIAIFCNVIRVSI</sequence>
<reference evidence="9" key="1">
    <citation type="journal article" date="2015" name="Nature">
        <title>Complex archaea that bridge the gap between prokaryotes and eukaryotes.</title>
        <authorList>
            <person name="Spang A."/>
            <person name="Saw J.H."/>
            <person name="Jorgensen S.L."/>
            <person name="Zaremba-Niedzwiedzka K."/>
            <person name="Martijn J."/>
            <person name="Lind A.E."/>
            <person name="van Eijk R."/>
            <person name="Schleper C."/>
            <person name="Guy L."/>
            <person name="Ettema T.J."/>
        </authorList>
    </citation>
    <scope>NUCLEOTIDE SEQUENCE</scope>
</reference>
<evidence type="ECO:0000256" key="4">
    <source>
        <dbReference type="ARBA" id="ARBA00022692"/>
    </source>
</evidence>
<feature type="transmembrane region" description="Helical" evidence="8">
    <location>
        <begin position="159"/>
        <end position="178"/>
    </location>
</feature>
<evidence type="ECO:0000313" key="9">
    <source>
        <dbReference type="EMBL" id="KKK67475.1"/>
    </source>
</evidence>
<evidence type="ECO:0000256" key="1">
    <source>
        <dbReference type="ARBA" id="ARBA00004651"/>
    </source>
</evidence>
<evidence type="ECO:0000256" key="7">
    <source>
        <dbReference type="ARBA" id="ARBA00023136"/>
    </source>
</evidence>
<dbReference type="InterPro" id="IPR019127">
    <property type="entry name" value="Exosortase"/>
</dbReference>
<evidence type="ECO:0000256" key="3">
    <source>
        <dbReference type="ARBA" id="ARBA00022670"/>
    </source>
</evidence>
<keyword evidence="5" id="KW-0378">Hydrolase</keyword>
<comment type="subcellular location">
    <subcellularLocation>
        <location evidence="1">Cell membrane</location>
        <topology evidence="1">Multi-pass membrane protein</topology>
    </subcellularLocation>
</comment>
<dbReference type="GO" id="GO:0006508">
    <property type="term" value="P:proteolysis"/>
    <property type="evidence" value="ECO:0007669"/>
    <property type="project" value="UniProtKB-KW"/>
</dbReference>
<dbReference type="GO" id="GO:0008233">
    <property type="term" value="F:peptidase activity"/>
    <property type="evidence" value="ECO:0007669"/>
    <property type="project" value="UniProtKB-KW"/>
</dbReference>
<feature type="transmembrane region" description="Helical" evidence="8">
    <location>
        <begin position="134"/>
        <end position="152"/>
    </location>
</feature>
<keyword evidence="7 8" id="KW-0472">Membrane</keyword>
<feature type="transmembrane region" description="Helical" evidence="8">
    <location>
        <begin position="107"/>
        <end position="128"/>
    </location>
</feature>
<dbReference type="GO" id="GO:0005886">
    <property type="term" value="C:plasma membrane"/>
    <property type="evidence" value="ECO:0007669"/>
    <property type="project" value="UniProtKB-SubCell"/>
</dbReference>
<dbReference type="AlphaFoldDB" id="A0A0F8Y1N7"/>
<name>A0A0F8Y1N7_9ZZZZ</name>
<keyword evidence="3" id="KW-0645">Protease</keyword>
<dbReference type="Pfam" id="PF09721">
    <property type="entry name" value="Exosortase_EpsH"/>
    <property type="match status" value="1"/>
</dbReference>
<dbReference type="InterPro" id="IPR026392">
    <property type="entry name" value="Exo/Archaeosortase_dom"/>
</dbReference>
<accession>A0A0F8Y1N7</accession>
<evidence type="ECO:0008006" key="10">
    <source>
        <dbReference type="Google" id="ProtNLM"/>
    </source>
</evidence>
<evidence type="ECO:0000256" key="6">
    <source>
        <dbReference type="ARBA" id="ARBA00022989"/>
    </source>
</evidence>
<dbReference type="EMBL" id="LAZR01059591">
    <property type="protein sequence ID" value="KKK67475.1"/>
    <property type="molecule type" value="Genomic_DNA"/>
</dbReference>
<protein>
    <recommendedName>
        <fullName evidence="10">Exosortase/archaeosortase family protein</fullName>
    </recommendedName>
</protein>
<dbReference type="NCBIfam" id="TIGR04178">
    <property type="entry name" value="exo_archaeo"/>
    <property type="match status" value="1"/>
</dbReference>
<dbReference type="NCBIfam" id="TIGR02602">
    <property type="entry name" value="8TM_EpsH"/>
    <property type="match status" value="1"/>
</dbReference>
<feature type="non-terminal residue" evidence="9">
    <location>
        <position position="277"/>
    </location>
</feature>
<feature type="transmembrane region" description="Helical" evidence="8">
    <location>
        <begin position="225"/>
        <end position="247"/>
    </location>
</feature>
<keyword evidence="6 8" id="KW-1133">Transmembrane helix</keyword>
<dbReference type="InterPro" id="IPR013426">
    <property type="entry name" value="EpsH-like"/>
</dbReference>
<evidence type="ECO:0000256" key="2">
    <source>
        <dbReference type="ARBA" id="ARBA00022475"/>
    </source>
</evidence>
<gene>
    <name evidence="9" type="ORF">LCGC14_2953690</name>
</gene>
<comment type="caution">
    <text evidence="9">The sequence shown here is derived from an EMBL/GenBank/DDBJ whole genome shotgun (WGS) entry which is preliminary data.</text>
</comment>
<evidence type="ECO:0000256" key="8">
    <source>
        <dbReference type="SAM" id="Phobius"/>
    </source>
</evidence>
<keyword evidence="4 8" id="KW-0812">Transmembrane</keyword>
<feature type="transmembrane region" description="Helical" evidence="8">
    <location>
        <begin position="45"/>
        <end position="62"/>
    </location>
</feature>
<keyword evidence="2" id="KW-1003">Cell membrane</keyword>
<feature type="transmembrane region" description="Helical" evidence="8">
    <location>
        <begin position="77"/>
        <end position="95"/>
    </location>
</feature>
<organism evidence="9">
    <name type="scientific">marine sediment metagenome</name>
    <dbReference type="NCBI Taxonomy" id="412755"/>
    <lineage>
        <taxon>unclassified sequences</taxon>
        <taxon>metagenomes</taxon>
        <taxon>ecological metagenomes</taxon>
    </lineage>
</organism>
<feature type="transmembrane region" description="Helical" evidence="8">
    <location>
        <begin position="253"/>
        <end position="273"/>
    </location>
</feature>